<evidence type="ECO:0000256" key="8">
    <source>
        <dbReference type="ARBA" id="ARBA00022902"/>
    </source>
</evidence>
<dbReference type="PROSITE" id="PS00028">
    <property type="entry name" value="ZINC_FINGER_C2H2_1"/>
    <property type="match status" value="2"/>
</dbReference>
<name>A0AAW1BIT8_CROAD</name>
<dbReference type="PROSITE" id="PS50157">
    <property type="entry name" value="ZINC_FINGER_C2H2_2"/>
    <property type="match status" value="2"/>
</dbReference>
<evidence type="ECO:0000256" key="11">
    <source>
        <dbReference type="ARBA" id="ARBA00023163"/>
    </source>
</evidence>
<keyword evidence="2" id="KW-0217">Developmental protein</keyword>
<comment type="similarity">
    <text evidence="13">Belongs to the INSM1 family.</text>
</comment>
<dbReference type="GO" id="GO:0030182">
    <property type="term" value="P:neuron differentiation"/>
    <property type="evidence" value="ECO:0007669"/>
    <property type="project" value="TreeGrafter"/>
</dbReference>
<reference evidence="17 18" key="1">
    <citation type="journal article" date="2024" name="Proc. Natl. Acad. Sci. U.S.A.">
        <title>The genetic regulatory architecture and epigenomic basis for age-related changes in rattlesnake venom.</title>
        <authorList>
            <person name="Hogan M.P."/>
            <person name="Holding M.L."/>
            <person name="Nystrom G.S."/>
            <person name="Colston T.J."/>
            <person name="Bartlett D.A."/>
            <person name="Mason A.J."/>
            <person name="Ellsworth S.A."/>
            <person name="Rautsaw R.M."/>
            <person name="Lawrence K.C."/>
            <person name="Strickland J.L."/>
            <person name="He B."/>
            <person name="Fraser P."/>
            <person name="Margres M.J."/>
            <person name="Gilbert D.M."/>
            <person name="Gibbs H.L."/>
            <person name="Parkinson C.L."/>
            <person name="Rokyta D.R."/>
        </authorList>
    </citation>
    <scope>NUCLEOTIDE SEQUENCE [LARGE SCALE GENOMIC DNA]</scope>
    <source>
        <strain evidence="17">DRR0105</strain>
    </source>
</reference>
<evidence type="ECO:0000256" key="12">
    <source>
        <dbReference type="ARBA" id="ARBA00023242"/>
    </source>
</evidence>
<dbReference type="GO" id="GO:0017053">
    <property type="term" value="C:transcription repressor complex"/>
    <property type="evidence" value="ECO:0007669"/>
    <property type="project" value="TreeGrafter"/>
</dbReference>
<comment type="caution">
    <text evidence="17">The sequence shown here is derived from an EMBL/GenBank/DDBJ whole genome shotgun (WGS) entry which is preliminary data.</text>
</comment>
<comment type="subcellular location">
    <subcellularLocation>
        <location evidence="1">Nucleus</location>
    </subcellularLocation>
</comment>
<dbReference type="PANTHER" id="PTHR15065">
    <property type="entry name" value="INSULINOMA-ASSOCIATED 1"/>
    <property type="match status" value="1"/>
</dbReference>
<keyword evidence="5 14" id="KW-0863">Zinc-finger</keyword>
<dbReference type="SUPFAM" id="SSF57667">
    <property type="entry name" value="beta-beta-alpha zinc fingers"/>
    <property type="match status" value="1"/>
</dbReference>
<evidence type="ECO:0000256" key="4">
    <source>
        <dbReference type="ARBA" id="ARBA00022737"/>
    </source>
</evidence>
<keyword evidence="3" id="KW-0479">Metal-binding</keyword>
<evidence type="ECO:0000256" key="10">
    <source>
        <dbReference type="ARBA" id="ARBA00023125"/>
    </source>
</evidence>
<dbReference type="AlphaFoldDB" id="A0AAW1BIT8"/>
<dbReference type="Pfam" id="PF00096">
    <property type="entry name" value="zf-C2H2"/>
    <property type="match status" value="2"/>
</dbReference>
<evidence type="ECO:0000259" key="16">
    <source>
        <dbReference type="PROSITE" id="PS50157"/>
    </source>
</evidence>
<keyword evidence="18" id="KW-1185">Reference proteome</keyword>
<evidence type="ECO:0000256" key="7">
    <source>
        <dbReference type="ARBA" id="ARBA00022833"/>
    </source>
</evidence>
<dbReference type="InterPro" id="IPR042972">
    <property type="entry name" value="INSM1/2"/>
</dbReference>
<dbReference type="Gene3D" id="3.30.160.60">
    <property type="entry name" value="Classic Zinc Finger"/>
    <property type="match status" value="1"/>
</dbReference>
<evidence type="ECO:0000256" key="6">
    <source>
        <dbReference type="ARBA" id="ARBA00022782"/>
    </source>
</evidence>
<feature type="domain" description="C2H2-type" evidence="16">
    <location>
        <begin position="288"/>
        <end position="316"/>
    </location>
</feature>
<dbReference type="GO" id="GO:0001227">
    <property type="term" value="F:DNA-binding transcription repressor activity, RNA polymerase II-specific"/>
    <property type="evidence" value="ECO:0007669"/>
    <property type="project" value="TreeGrafter"/>
</dbReference>
<keyword evidence="9" id="KW-0805">Transcription regulation</keyword>
<dbReference type="InterPro" id="IPR036236">
    <property type="entry name" value="Znf_C2H2_sf"/>
</dbReference>
<evidence type="ECO:0000313" key="18">
    <source>
        <dbReference type="Proteomes" id="UP001474421"/>
    </source>
</evidence>
<evidence type="ECO:0000256" key="5">
    <source>
        <dbReference type="ARBA" id="ARBA00022771"/>
    </source>
</evidence>
<dbReference type="Proteomes" id="UP001474421">
    <property type="component" value="Unassembled WGS sequence"/>
</dbReference>
<organism evidence="17 18">
    <name type="scientific">Crotalus adamanteus</name>
    <name type="common">Eastern diamondback rattlesnake</name>
    <dbReference type="NCBI Taxonomy" id="8729"/>
    <lineage>
        <taxon>Eukaryota</taxon>
        <taxon>Metazoa</taxon>
        <taxon>Chordata</taxon>
        <taxon>Craniata</taxon>
        <taxon>Vertebrata</taxon>
        <taxon>Euteleostomi</taxon>
        <taxon>Lepidosauria</taxon>
        <taxon>Squamata</taxon>
        <taxon>Bifurcata</taxon>
        <taxon>Unidentata</taxon>
        <taxon>Episquamata</taxon>
        <taxon>Toxicofera</taxon>
        <taxon>Serpentes</taxon>
        <taxon>Colubroidea</taxon>
        <taxon>Viperidae</taxon>
        <taxon>Crotalinae</taxon>
        <taxon>Crotalus</taxon>
    </lineage>
</organism>
<evidence type="ECO:0000256" key="14">
    <source>
        <dbReference type="PROSITE-ProRule" id="PRU00042"/>
    </source>
</evidence>
<evidence type="ECO:0000256" key="15">
    <source>
        <dbReference type="SAM" id="MobiDB-lite"/>
    </source>
</evidence>
<dbReference type="SMART" id="SM00355">
    <property type="entry name" value="ZnF_C2H2"/>
    <property type="match status" value="2"/>
</dbReference>
<evidence type="ECO:0000256" key="13">
    <source>
        <dbReference type="ARBA" id="ARBA00038003"/>
    </source>
</evidence>
<protein>
    <submittedName>
        <fullName evidence="17">Insulinoma-associated protein 1</fullName>
    </submittedName>
</protein>
<dbReference type="InterPro" id="IPR013087">
    <property type="entry name" value="Znf_C2H2_type"/>
</dbReference>
<keyword evidence="10" id="KW-0238">DNA-binding</keyword>
<keyword evidence="7" id="KW-0862">Zinc</keyword>
<dbReference type="GO" id="GO:0010564">
    <property type="term" value="P:regulation of cell cycle process"/>
    <property type="evidence" value="ECO:0007669"/>
    <property type="project" value="TreeGrafter"/>
</dbReference>
<evidence type="ECO:0000256" key="3">
    <source>
        <dbReference type="ARBA" id="ARBA00022723"/>
    </source>
</evidence>
<dbReference type="GO" id="GO:0005634">
    <property type="term" value="C:nucleus"/>
    <property type="evidence" value="ECO:0007669"/>
    <property type="project" value="UniProtKB-SubCell"/>
</dbReference>
<evidence type="ECO:0000256" key="1">
    <source>
        <dbReference type="ARBA" id="ARBA00004123"/>
    </source>
</evidence>
<evidence type="ECO:0000256" key="2">
    <source>
        <dbReference type="ARBA" id="ARBA00022473"/>
    </source>
</evidence>
<feature type="domain" description="C2H2-type" evidence="16">
    <location>
        <begin position="316"/>
        <end position="344"/>
    </location>
</feature>
<dbReference type="PANTHER" id="PTHR15065:SF5">
    <property type="entry name" value="INSULINOMA-ASSOCIATED PROTEIN 1"/>
    <property type="match status" value="1"/>
</dbReference>
<keyword evidence="8" id="KW-0524">Neurogenesis</keyword>
<feature type="region of interest" description="Disordered" evidence="15">
    <location>
        <begin position="68"/>
        <end position="91"/>
    </location>
</feature>
<dbReference type="GO" id="GO:0000978">
    <property type="term" value="F:RNA polymerase II cis-regulatory region sequence-specific DNA binding"/>
    <property type="evidence" value="ECO:0007669"/>
    <property type="project" value="TreeGrafter"/>
</dbReference>
<feature type="compositionally biased region" description="Basic residues" evidence="15">
    <location>
        <begin position="156"/>
        <end position="166"/>
    </location>
</feature>
<dbReference type="GO" id="GO:0008270">
    <property type="term" value="F:zinc ion binding"/>
    <property type="evidence" value="ECO:0007669"/>
    <property type="project" value="UniProtKB-KW"/>
</dbReference>
<accession>A0AAW1BIT8</accession>
<sequence length="355" mass="38035">MPRSFLVKRSHRPTPISYWTHCSCYPAAALEGGNQVQLLVPPPFPAPHFPSTASASESAEAALLPAPVVPQFGTPEDPSSPAPLHSPARAVSKEHSLHLASPVLAKSFPASEPLLLGPGGDLKLWAVTATTATIASGLPLAPQHSHGPSPGAPKRSQGRKAKAARKLHFEDEVSTLPMCRPKPSLFWRRLPREGVVAAATVAAVSRIHRFPGVVGVAAMENRRLPEPRNSPACVAPSASDARAPCVSTCRSITSPLTVCPRLRLLPEACLEEAVSYSHSPLSLSGERHLCPVCGETFPSKSGQERHLHVLHAAQVFPCKYCPTTFYSSPGLTRHINKCHPSENWQVILLQVPVRV</sequence>
<dbReference type="EMBL" id="JAOTOJ010000004">
    <property type="protein sequence ID" value="KAK9401903.1"/>
    <property type="molecule type" value="Genomic_DNA"/>
</dbReference>
<keyword evidence="11" id="KW-0804">Transcription</keyword>
<proteinExistence type="inferred from homology"/>
<evidence type="ECO:0000256" key="9">
    <source>
        <dbReference type="ARBA" id="ARBA00023015"/>
    </source>
</evidence>
<evidence type="ECO:0000313" key="17">
    <source>
        <dbReference type="EMBL" id="KAK9401903.1"/>
    </source>
</evidence>
<keyword evidence="6" id="KW-0221">Differentiation</keyword>
<keyword evidence="12" id="KW-0539">Nucleus</keyword>
<feature type="region of interest" description="Disordered" evidence="15">
    <location>
        <begin position="138"/>
        <end position="166"/>
    </location>
</feature>
<gene>
    <name evidence="17" type="ORF">NXF25_010259</name>
</gene>
<keyword evidence="4" id="KW-0677">Repeat</keyword>